<sequence>MMKLEIRQAPPRIENYQLSQRIRYFELTVEEQAEASQNRDHNIWGTIIQAANYVAPNPLVRGATAITDFFSNAFGQVVHENPERRIFRLRAGIIWQNPSLGGIIGLSLVSGSVLAAIYLNYQLSQRIRYFELTVEEQAEASQNRDHNIWGTIMQAANYVAPNPLVRGATAIAEVPGKKDRSLSYRYSPHTFIIVKIPIHLP</sequence>
<keyword evidence="2" id="KW-1185">Reference proteome</keyword>
<evidence type="ECO:0000313" key="3">
    <source>
        <dbReference type="WBParaSite" id="ACRNAN_scaffold4303.g12146.t1"/>
    </source>
</evidence>
<dbReference type="Proteomes" id="UP000887540">
    <property type="component" value="Unplaced"/>
</dbReference>
<organism evidence="2 3">
    <name type="scientific">Acrobeloides nanus</name>
    <dbReference type="NCBI Taxonomy" id="290746"/>
    <lineage>
        <taxon>Eukaryota</taxon>
        <taxon>Metazoa</taxon>
        <taxon>Ecdysozoa</taxon>
        <taxon>Nematoda</taxon>
        <taxon>Chromadorea</taxon>
        <taxon>Rhabditida</taxon>
        <taxon>Tylenchina</taxon>
        <taxon>Cephalobomorpha</taxon>
        <taxon>Cephaloboidea</taxon>
        <taxon>Cephalobidae</taxon>
        <taxon>Acrobeloides</taxon>
    </lineage>
</organism>
<evidence type="ECO:0000256" key="1">
    <source>
        <dbReference type="SAM" id="Phobius"/>
    </source>
</evidence>
<proteinExistence type="predicted"/>
<name>A0A914DXE9_9BILA</name>
<accession>A0A914DXE9</accession>
<protein>
    <submittedName>
        <fullName evidence="3">Uncharacterized protein</fullName>
    </submittedName>
</protein>
<dbReference type="AlphaFoldDB" id="A0A914DXE9"/>
<keyword evidence="1" id="KW-0812">Transmembrane</keyword>
<reference evidence="3" key="1">
    <citation type="submission" date="2022-11" db="UniProtKB">
        <authorList>
            <consortium name="WormBaseParasite"/>
        </authorList>
    </citation>
    <scope>IDENTIFICATION</scope>
</reference>
<keyword evidence="1" id="KW-1133">Transmembrane helix</keyword>
<evidence type="ECO:0000313" key="2">
    <source>
        <dbReference type="Proteomes" id="UP000887540"/>
    </source>
</evidence>
<feature type="transmembrane region" description="Helical" evidence="1">
    <location>
        <begin position="100"/>
        <end position="121"/>
    </location>
</feature>
<keyword evidence="1" id="KW-0472">Membrane</keyword>
<dbReference type="WBParaSite" id="ACRNAN_scaffold4303.g12146.t1">
    <property type="protein sequence ID" value="ACRNAN_scaffold4303.g12146.t1"/>
    <property type="gene ID" value="ACRNAN_scaffold4303.g12146"/>
</dbReference>